<dbReference type="SUPFAM" id="SSF63446">
    <property type="entry name" value="Type I dockerin domain"/>
    <property type="match status" value="1"/>
</dbReference>
<dbReference type="Proteomes" id="UP000176253">
    <property type="component" value="Unassembled WGS sequence"/>
</dbReference>
<proteinExistence type="predicted"/>
<evidence type="ECO:0008006" key="4">
    <source>
        <dbReference type="Google" id="ProtNLM"/>
    </source>
</evidence>
<dbReference type="GO" id="GO:0004553">
    <property type="term" value="F:hydrolase activity, hydrolyzing O-glycosyl compounds"/>
    <property type="evidence" value="ECO:0007669"/>
    <property type="project" value="InterPro"/>
</dbReference>
<reference evidence="2 3" key="1">
    <citation type="journal article" date="2016" name="Nat. Commun.">
        <title>Thousands of microbial genomes shed light on interconnected biogeochemical processes in an aquifer system.</title>
        <authorList>
            <person name="Anantharaman K."/>
            <person name="Brown C.T."/>
            <person name="Hug L.A."/>
            <person name="Sharon I."/>
            <person name="Castelle C.J."/>
            <person name="Probst A.J."/>
            <person name="Thomas B.C."/>
            <person name="Singh A."/>
            <person name="Wilkins M.J."/>
            <person name="Karaoz U."/>
            <person name="Brodie E.L."/>
            <person name="Williams K.H."/>
            <person name="Hubbard S.S."/>
            <person name="Banfield J.F."/>
        </authorList>
    </citation>
    <scope>NUCLEOTIDE SEQUENCE [LARGE SCALE GENOMIC DNA]</scope>
</reference>
<gene>
    <name evidence="2" type="ORF">A3D78_00340</name>
</gene>
<comment type="caution">
    <text evidence="2">The sequence shown here is derived from an EMBL/GenBank/DDBJ whole genome shotgun (WGS) entry which is preliminary data.</text>
</comment>
<dbReference type="Gene3D" id="1.10.1330.10">
    <property type="entry name" value="Dockerin domain"/>
    <property type="match status" value="1"/>
</dbReference>
<dbReference type="GO" id="GO:0000272">
    <property type="term" value="P:polysaccharide catabolic process"/>
    <property type="evidence" value="ECO:0007669"/>
    <property type="project" value="InterPro"/>
</dbReference>
<sequence>MKSFRKNKKLILIILLAGLLPLLILAARQIQELRGRAAGTSEVGVRLTPSSGTFNPGEQMTLKIAMHKLATRAINVSGAQAQILVSDKFTINSASCEAPFNSLPFTRITGQNITVMCAISSAETPVAVTAADLPFATLNLTVAGSAVAGSGPVTFTSTRVTEAGVSGQAPDVSTAGESGNYDVGGGGGTPPVTGDVVLSFSPGQVNLPPDSTVKIMADSGTKKVGFTRTVFTFDPAKINLASEITATNPNLSTPVEKTSMAVANQQGKAVIVVASSPSDIPPGGVFELASFTIKAISTVANDTATINFLTSDMQYIDEANQILTLGAIPLSITLNGQNVTVTATPPPGGDFEVPIGSKDVITVDIGGVPGNIPQISFSAELAHTQANPDMYFRLRVKDDLYFVDNPGVVLAPTCNSPSEGEKDFYIPVRAQGNVYKPVASINVPVPSGAGVAKVTADGWVVLEGIAEDRYYTFILKAPKFRGVQVVEHVYLQSGQQSGQVFSWVNNPLEPGDLPNPNDNLLQDCTVNSVDISLMVSRIGSTGGADLKVADVNFDGIVNGNDISKVVNTLSTKPDDDL</sequence>
<dbReference type="InterPro" id="IPR036439">
    <property type="entry name" value="Dockerin_dom_sf"/>
</dbReference>
<dbReference type="InterPro" id="IPR002105">
    <property type="entry name" value="Dockerin_1_rpt"/>
</dbReference>
<dbReference type="EMBL" id="MFJM01000052">
    <property type="protein sequence ID" value="OGG16866.1"/>
    <property type="molecule type" value="Genomic_DNA"/>
</dbReference>
<dbReference type="AlphaFoldDB" id="A0A1F5ZWJ9"/>
<dbReference type="Pfam" id="PF00404">
    <property type="entry name" value="Dockerin_1"/>
    <property type="match status" value="1"/>
</dbReference>
<evidence type="ECO:0000313" key="2">
    <source>
        <dbReference type="EMBL" id="OGG16866.1"/>
    </source>
</evidence>
<feature type="region of interest" description="Disordered" evidence="1">
    <location>
        <begin position="162"/>
        <end position="188"/>
    </location>
</feature>
<accession>A0A1F5ZWJ9</accession>
<name>A0A1F5ZWJ9_9BACT</name>
<dbReference type="Gene3D" id="2.60.40.680">
    <property type="match status" value="1"/>
</dbReference>
<evidence type="ECO:0000256" key="1">
    <source>
        <dbReference type="SAM" id="MobiDB-lite"/>
    </source>
</evidence>
<protein>
    <recommendedName>
        <fullName evidence="4">Dockerin domain-containing protein</fullName>
    </recommendedName>
</protein>
<dbReference type="STRING" id="1798383.A3D78_00340"/>
<evidence type="ECO:0000313" key="3">
    <source>
        <dbReference type="Proteomes" id="UP000176253"/>
    </source>
</evidence>
<organism evidence="2 3">
    <name type="scientific">Candidatus Gottesmanbacteria bacterium RIFCSPHIGHO2_02_FULL_39_14</name>
    <dbReference type="NCBI Taxonomy" id="1798383"/>
    <lineage>
        <taxon>Bacteria</taxon>
        <taxon>Candidatus Gottesmaniibacteriota</taxon>
    </lineage>
</organism>